<feature type="chain" id="PRO_5042826620" evidence="3">
    <location>
        <begin position="23"/>
        <end position="624"/>
    </location>
</feature>
<feature type="transmembrane region" description="Helical" evidence="2">
    <location>
        <begin position="84"/>
        <end position="104"/>
    </location>
</feature>
<feature type="signal peptide" evidence="3">
    <location>
        <begin position="1"/>
        <end position="22"/>
    </location>
</feature>
<evidence type="ECO:0000313" key="5">
    <source>
        <dbReference type="Proteomes" id="UP001303115"/>
    </source>
</evidence>
<evidence type="ECO:0000256" key="2">
    <source>
        <dbReference type="SAM" id="Phobius"/>
    </source>
</evidence>
<feature type="transmembrane region" description="Helical" evidence="2">
    <location>
        <begin position="350"/>
        <end position="372"/>
    </location>
</feature>
<dbReference type="AlphaFoldDB" id="A0AAN6P8B0"/>
<feature type="transmembrane region" description="Helical" evidence="2">
    <location>
        <begin position="217"/>
        <end position="236"/>
    </location>
</feature>
<keyword evidence="2" id="KW-0472">Membrane</keyword>
<dbReference type="EMBL" id="MU854521">
    <property type="protein sequence ID" value="KAK4033594.1"/>
    <property type="molecule type" value="Genomic_DNA"/>
</dbReference>
<feature type="region of interest" description="Disordered" evidence="1">
    <location>
        <begin position="525"/>
        <end position="624"/>
    </location>
</feature>
<feature type="compositionally biased region" description="Gly residues" evidence="1">
    <location>
        <begin position="535"/>
        <end position="548"/>
    </location>
</feature>
<sequence>MGVSCLKTLVAAFLVVAPRCAAVDLETCKADIQQRLDNNTLSRNDTIFHFNGTTYMSGPREIWLTLEGCQNNCPRPNFDLYSDMWPRLLTWLVPALLLIGSVHLPRIGHANRVFAILHFMGDPIDSMWALLTKAEVWNRFYALALRCTPPGPDRLPMAKALAAMLSAFEELTCDMATVEDEFNAIMAENGAQLSKEDVDYILKETAEELVDSRSNEGLRTILVIVNYLWAVLGALVPEIGGTQSSQPGGRIGTAMFLSWLVTTVLLSNTISGFTSRRTCLRIMERYTRTMKGRRRDLHIFPRSPRLLAQARGGTKMEDFIDAQPWNGSIYSYRPRKRLPSSGSKGDFSPAFLLALSATPILAAAVSAFVIIWYTPTIGLGCRTLWVIALTTGLFISPILTWTISRTLGKNHSKLAWYATIAKDAMFGLAGVLVIVLSSIGIFNTCWCWSGVYSRGRSGAFIDLDPQGEREYNAHHLYPAMVGACLLLQILTYAVMHRVMKPGGLVFRMREEEKMDQYRVVHGLTKGLSSPDTEMGGMGAGRGGEGRNGPGRESEDVPLLLPPPAMGSPHGSPLLRPRAGSHTSQRSSGAVGDAVAEWRRAHTPSPALSARLLGSPPEERRRPDW</sequence>
<keyword evidence="5" id="KW-1185">Reference proteome</keyword>
<keyword evidence="3" id="KW-0732">Signal</keyword>
<proteinExistence type="predicted"/>
<feature type="transmembrane region" description="Helical" evidence="2">
    <location>
        <begin position="256"/>
        <end position="275"/>
    </location>
</feature>
<evidence type="ECO:0000256" key="1">
    <source>
        <dbReference type="SAM" id="MobiDB-lite"/>
    </source>
</evidence>
<accession>A0AAN6P8B0</accession>
<evidence type="ECO:0000256" key="3">
    <source>
        <dbReference type="SAM" id="SignalP"/>
    </source>
</evidence>
<dbReference type="Proteomes" id="UP001303115">
    <property type="component" value="Unassembled WGS sequence"/>
</dbReference>
<keyword evidence="2" id="KW-1133">Transmembrane helix</keyword>
<keyword evidence="2" id="KW-0812">Transmembrane</keyword>
<name>A0AAN6P8B0_9PEZI</name>
<feature type="transmembrane region" description="Helical" evidence="2">
    <location>
        <begin position="424"/>
        <end position="442"/>
    </location>
</feature>
<organism evidence="4 5">
    <name type="scientific">Parachaetomium inaequale</name>
    <dbReference type="NCBI Taxonomy" id="2588326"/>
    <lineage>
        <taxon>Eukaryota</taxon>
        <taxon>Fungi</taxon>
        <taxon>Dikarya</taxon>
        <taxon>Ascomycota</taxon>
        <taxon>Pezizomycotina</taxon>
        <taxon>Sordariomycetes</taxon>
        <taxon>Sordariomycetidae</taxon>
        <taxon>Sordariales</taxon>
        <taxon>Chaetomiaceae</taxon>
        <taxon>Parachaetomium</taxon>
    </lineage>
</organism>
<evidence type="ECO:0000313" key="4">
    <source>
        <dbReference type="EMBL" id="KAK4033594.1"/>
    </source>
</evidence>
<protein>
    <submittedName>
        <fullName evidence="4">Uncharacterized protein</fullName>
    </submittedName>
</protein>
<gene>
    <name evidence="4" type="ORF">C8A01DRAFT_19491</name>
</gene>
<feature type="transmembrane region" description="Helical" evidence="2">
    <location>
        <begin position="384"/>
        <end position="403"/>
    </location>
</feature>
<feature type="transmembrane region" description="Helical" evidence="2">
    <location>
        <begin position="476"/>
        <end position="499"/>
    </location>
</feature>
<reference evidence="5" key="1">
    <citation type="journal article" date="2023" name="Mol. Phylogenet. Evol.">
        <title>Genome-scale phylogeny and comparative genomics of the fungal order Sordariales.</title>
        <authorList>
            <person name="Hensen N."/>
            <person name="Bonometti L."/>
            <person name="Westerberg I."/>
            <person name="Brannstrom I.O."/>
            <person name="Guillou S."/>
            <person name="Cros-Aarteil S."/>
            <person name="Calhoun S."/>
            <person name="Haridas S."/>
            <person name="Kuo A."/>
            <person name="Mondo S."/>
            <person name="Pangilinan J."/>
            <person name="Riley R."/>
            <person name="LaButti K."/>
            <person name="Andreopoulos B."/>
            <person name="Lipzen A."/>
            <person name="Chen C."/>
            <person name="Yan M."/>
            <person name="Daum C."/>
            <person name="Ng V."/>
            <person name="Clum A."/>
            <person name="Steindorff A."/>
            <person name="Ohm R.A."/>
            <person name="Martin F."/>
            <person name="Silar P."/>
            <person name="Natvig D.O."/>
            <person name="Lalanne C."/>
            <person name="Gautier V."/>
            <person name="Ament-Velasquez S.L."/>
            <person name="Kruys A."/>
            <person name="Hutchinson M.I."/>
            <person name="Powell A.J."/>
            <person name="Barry K."/>
            <person name="Miller A.N."/>
            <person name="Grigoriev I.V."/>
            <person name="Debuchy R."/>
            <person name="Gladieux P."/>
            <person name="Hiltunen Thoren M."/>
            <person name="Johannesson H."/>
        </authorList>
    </citation>
    <scope>NUCLEOTIDE SEQUENCE [LARGE SCALE GENOMIC DNA]</scope>
    <source>
        <strain evidence="5">CBS 284.82</strain>
    </source>
</reference>
<comment type="caution">
    <text evidence="4">The sequence shown here is derived from an EMBL/GenBank/DDBJ whole genome shotgun (WGS) entry which is preliminary data.</text>
</comment>